<dbReference type="InterPro" id="IPR003676">
    <property type="entry name" value="SAUR_fam"/>
</dbReference>
<dbReference type="Proteomes" id="UP000323506">
    <property type="component" value="Chromosome A05"/>
</dbReference>
<evidence type="ECO:0000313" key="4">
    <source>
        <dbReference type="EMBL" id="TYH16514.1"/>
    </source>
</evidence>
<comment type="similarity">
    <text evidence="1">Belongs to the ARG7 family.</text>
</comment>
<organism evidence="4 5">
    <name type="scientific">Gossypium darwinii</name>
    <name type="common">Darwin's cotton</name>
    <name type="synonym">Gossypium barbadense var. darwinii</name>
    <dbReference type="NCBI Taxonomy" id="34276"/>
    <lineage>
        <taxon>Eukaryota</taxon>
        <taxon>Viridiplantae</taxon>
        <taxon>Streptophyta</taxon>
        <taxon>Embryophyta</taxon>
        <taxon>Tracheophyta</taxon>
        <taxon>Spermatophyta</taxon>
        <taxon>Magnoliopsida</taxon>
        <taxon>eudicotyledons</taxon>
        <taxon>Gunneridae</taxon>
        <taxon>Pentapetalae</taxon>
        <taxon>rosids</taxon>
        <taxon>malvids</taxon>
        <taxon>Malvales</taxon>
        <taxon>Malvaceae</taxon>
        <taxon>Malvoideae</taxon>
        <taxon>Gossypium</taxon>
    </lineage>
</organism>
<gene>
    <name evidence="4" type="ORF">ES288_A05G122600v1</name>
</gene>
<name>A0A5D2GEF9_GOSDA</name>
<dbReference type="PANTHER" id="PTHR31374:SF139">
    <property type="entry name" value="OS02G0143300 PROTEIN"/>
    <property type="match status" value="1"/>
</dbReference>
<reference evidence="4 5" key="1">
    <citation type="submission" date="2019-06" db="EMBL/GenBank/DDBJ databases">
        <title>WGS assembly of Gossypium darwinii.</title>
        <authorList>
            <person name="Chen Z.J."/>
            <person name="Sreedasyam A."/>
            <person name="Ando A."/>
            <person name="Song Q."/>
            <person name="De L."/>
            <person name="Hulse-Kemp A."/>
            <person name="Ding M."/>
            <person name="Ye W."/>
            <person name="Kirkbride R."/>
            <person name="Jenkins J."/>
            <person name="Plott C."/>
            <person name="Lovell J."/>
            <person name="Lin Y.-M."/>
            <person name="Vaughn R."/>
            <person name="Liu B."/>
            <person name="Li W."/>
            <person name="Simpson S."/>
            <person name="Scheffler B."/>
            <person name="Saski C."/>
            <person name="Grover C."/>
            <person name="Hu G."/>
            <person name="Conover J."/>
            <person name="Carlson J."/>
            <person name="Shu S."/>
            <person name="Boston L."/>
            <person name="Williams M."/>
            <person name="Peterson D."/>
            <person name="Mcgee K."/>
            <person name="Jones D."/>
            <person name="Wendel J."/>
            <person name="Stelly D."/>
            <person name="Grimwood J."/>
            <person name="Schmutz J."/>
        </authorList>
    </citation>
    <scope>NUCLEOTIDE SEQUENCE [LARGE SCALE GENOMIC DNA]</scope>
    <source>
        <strain evidence="4">1808015.09</strain>
    </source>
</reference>
<dbReference type="PANTHER" id="PTHR31374">
    <property type="entry name" value="AUXIN-INDUCED PROTEIN-LIKE-RELATED"/>
    <property type="match status" value="1"/>
</dbReference>
<evidence type="ECO:0000313" key="5">
    <source>
        <dbReference type="Proteomes" id="UP000323506"/>
    </source>
</evidence>
<dbReference type="Pfam" id="PF02519">
    <property type="entry name" value="Auxin_inducible"/>
    <property type="match status" value="1"/>
</dbReference>
<accession>A0A5D2GEF9</accession>
<evidence type="ECO:0000256" key="2">
    <source>
        <dbReference type="ARBA" id="ARBA00022473"/>
    </source>
</evidence>
<keyword evidence="2" id="KW-0217">Developmental protein</keyword>
<evidence type="ECO:0000256" key="1">
    <source>
        <dbReference type="ARBA" id="ARBA00006974"/>
    </source>
</evidence>
<dbReference type="EMBL" id="CM017692">
    <property type="protein sequence ID" value="TYH16514.1"/>
    <property type="molecule type" value="Genomic_DNA"/>
</dbReference>
<dbReference type="AlphaFoldDB" id="A0A5D2GEF9"/>
<keyword evidence="3" id="KW-0341">Growth regulation</keyword>
<proteinExistence type="inferred from homology"/>
<protein>
    <submittedName>
        <fullName evidence="4">Uncharacterized protein</fullName>
    </submittedName>
</protein>
<dbReference type="GO" id="GO:0009733">
    <property type="term" value="P:response to auxin"/>
    <property type="evidence" value="ECO:0007669"/>
    <property type="project" value="InterPro"/>
</dbReference>
<keyword evidence="5" id="KW-1185">Reference proteome</keyword>
<sequence length="124" mass="14526">MNRKNIIRQLQKNLFRRWQRHQNLLTRSNYKSMSKNSLLMARKLSDGRTQGSGHVPKGSIAVYVGPELRRFVIPTSYLTMPEFRDLMDMVAEEFGFQNTGELQIPCDEQYFENILLRCATQLNV</sequence>
<evidence type="ECO:0000256" key="3">
    <source>
        <dbReference type="ARBA" id="ARBA00022604"/>
    </source>
</evidence>